<keyword evidence="2" id="KW-0342">GTP-binding</keyword>
<dbReference type="GO" id="GO:0003924">
    <property type="term" value="F:GTPase activity"/>
    <property type="evidence" value="ECO:0007669"/>
    <property type="project" value="InterPro"/>
</dbReference>
<reference evidence="3" key="2">
    <citation type="submission" date="2015-11" db="EMBL/GenBank/DDBJ databases">
        <authorList>
            <person name="Zhang Y."/>
            <person name="Guo Z."/>
        </authorList>
    </citation>
    <scope>NUCLEOTIDE SEQUENCE</scope>
</reference>
<dbReference type="PANTHER" id="PTHR47977">
    <property type="entry name" value="RAS-RELATED PROTEIN RAB"/>
    <property type="match status" value="1"/>
</dbReference>
<name>A0A068Y1L8_ECHMU</name>
<dbReference type="FunFam" id="3.40.50.300:FF:001447">
    <property type="entry name" value="Ras-related protein Rab-1B"/>
    <property type="match status" value="1"/>
</dbReference>
<dbReference type="OMA" id="FEIMISI"/>
<dbReference type="SMART" id="SM00174">
    <property type="entry name" value="RHO"/>
    <property type="match status" value="1"/>
</dbReference>
<dbReference type="OrthoDB" id="9989112at2759"/>
<dbReference type="STRING" id="6211.A0A068Y1L8"/>
<dbReference type="EMBL" id="LN902841">
    <property type="protein sequence ID" value="CUT98602.1"/>
    <property type="molecule type" value="Genomic_DNA"/>
</dbReference>
<accession>A0A068Y1L8</accession>
<protein>
    <submittedName>
        <fullName evidence="3">Hypothetical transcript</fullName>
    </submittedName>
</protein>
<dbReference type="InterPro" id="IPR050227">
    <property type="entry name" value="Rab"/>
</dbReference>
<dbReference type="Pfam" id="PF00071">
    <property type="entry name" value="Ras"/>
    <property type="match status" value="1"/>
</dbReference>
<organism evidence="3 4">
    <name type="scientific">Echinococcus multilocularis</name>
    <name type="common">Fox tapeworm</name>
    <dbReference type="NCBI Taxonomy" id="6211"/>
    <lineage>
        <taxon>Eukaryota</taxon>
        <taxon>Metazoa</taxon>
        <taxon>Spiralia</taxon>
        <taxon>Lophotrochozoa</taxon>
        <taxon>Platyhelminthes</taxon>
        <taxon>Cestoda</taxon>
        <taxon>Eucestoda</taxon>
        <taxon>Cyclophyllidea</taxon>
        <taxon>Taeniidae</taxon>
        <taxon>Echinococcus</taxon>
    </lineage>
</organism>
<dbReference type="InterPro" id="IPR005225">
    <property type="entry name" value="Small_GTP-bd"/>
</dbReference>
<dbReference type="PRINTS" id="PR00449">
    <property type="entry name" value="RASTRNSFRMNG"/>
</dbReference>
<reference evidence="3" key="1">
    <citation type="journal article" date="2013" name="Nature">
        <title>The genomes of four tapeworm species reveal adaptations to parasitism.</title>
        <authorList>
            <person name="Tsai I.J."/>
            <person name="Zarowiecki M."/>
            <person name="Holroyd N."/>
            <person name="Garciarrubio A."/>
            <person name="Sanchez-Flores A."/>
            <person name="Brooks K.L."/>
            <person name="Tracey A."/>
            <person name="Bobes R.J."/>
            <person name="Fragoso G."/>
            <person name="Sciutto E."/>
            <person name="Aslett M."/>
            <person name="Beasley H."/>
            <person name="Bennett H.M."/>
            <person name="Cai J."/>
            <person name="Camicia F."/>
            <person name="Clark R."/>
            <person name="Cucher M."/>
            <person name="De Silva N."/>
            <person name="Day T.A."/>
            <person name="Deplazes P."/>
            <person name="Estrada K."/>
            <person name="Fernandez C."/>
            <person name="Holland P.W."/>
            <person name="Hou J."/>
            <person name="Hu S."/>
            <person name="Huckvale T."/>
            <person name="Hung S.S."/>
            <person name="Kamenetzky L."/>
            <person name="Keane J.A."/>
            <person name="Kiss F."/>
            <person name="Koziol U."/>
            <person name="Lambert O."/>
            <person name="Liu K."/>
            <person name="Luo X."/>
            <person name="Luo Y."/>
            <person name="Macchiaroli N."/>
            <person name="Nichol S."/>
            <person name="Paps J."/>
            <person name="Parkinson J."/>
            <person name="Pouchkina-Stantcheva N."/>
            <person name="Riddiford N."/>
            <person name="Rosenzvit M."/>
            <person name="Salinas G."/>
            <person name="Wasmuth J.D."/>
            <person name="Zamanian M."/>
            <person name="Zheng Y."/>
            <person name="Cai X."/>
            <person name="Soberon X."/>
            <person name="Olson P.D."/>
            <person name="Laclette J.P."/>
            <person name="Brehm K."/>
            <person name="Berriman M."/>
            <person name="Garciarrubio A."/>
            <person name="Bobes R.J."/>
            <person name="Fragoso G."/>
            <person name="Sanchez-Flores A."/>
            <person name="Estrada K."/>
            <person name="Cevallos M.A."/>
            <person name="Morett E."/>
            <person name="Gonzalez V."/>
            <person name="Portillo T."/>
            <person name="Ochoa-Leyva A."/>
            <person name="Jose M.V."/>
            <person name="Sciutto E."/>
            <person name="Landa A."/>
            <person name="Jimenez L."/>
            <person name="Valdes V."/>
            <person name="Carrero J.C."/>
            <person name="Larralde C."/>
            <person name="Morales-Montor J."/>
            <person name="Limon-Lason J."/>
            <person name="Soberon X."/>
            <person name="Laclette J.P."/>
        </authorList>
    </citation>
    <scope>NUCLEOTIDE SEQUENCE [LARGE SCALE GENOMIC DNA]</scope>
</reference>
<dbReference type="GO" id="GO:0005525">
    <property type="term" value="F:GTP binding"/>
    <property type="evidence" value="ECO:0007669"/>
    <property type="project" value="UniProtKB-KW"/>
</dbReference>
<dbReference type="Proteomes" id="UP000017246">
    <property type="component" value="Unassembled WGS sequence"/>
</dbReference>
<evidence type="ECO:0000313" key="3">
    <source>
        <dbReference type="EMBL" id="CUT98602.1"/>
    </source>
</evidence>
<evidence type="ECO:0000313" key="4">
    <source>
        <dbReference type="Proteomes" id="UP000017246"/>
    </source>
</evidence>
<sequence length="236" mass="26487">MDEVATHILLTSAFVLLQMEKPIKILFVGDSAVGKTSIMKRFADQKFDESITPTIGVDFTPSKIEVDGQVYTLSFWVGDTAGAEANGMTALQPLFYRNAEGVLLVYDVTRRESFDDIKSWDENVEYYTNNPNVVKMLVGNKIDLVAKVALVLRSLFSCPPLSDRLTLKGIEKLTRLMVDSPSGVLNSRHPRQEAFVPDAEIFKFSIFNSFSSLLLFEIMISISSSWICWMTPYCIS</sequence>
<dbReference type="PROSITE" id="PS51419">
    <property type="entry name" value="RAB"/>
    <property type="match status" value="1"/>
</dbReference>
<dbReference type="SUPFAM" id="SSF52540">
    <property type="entry name" value="P-loop containing nucleoside triphosphate hydrolases"/>
    <property type="match status" value="1"/>
</dbReference>
<dbReference type="InterPro" id="IPR001806">
    <property type="entry name" value="Small_GTPase"/>
</dbReference>
<keyword evidence="4" id="KW-1185">Reference proteome</keyword>
<dbReference type="CDD" id="cd00154">
    <property type="entry name" value="Rab"/>
    <property type="match status" value="1"/>
</dbReference>
<keyword evidence="1" id="KW-0547">Nucleotide-binding</keyword>
<dbReference type="NCBIfam" id="TIGR00231">
    <property type="entry name" value="small_GTP"/>
    <property type="match status" value="1"/>
</dbReference>
<dbReference type="PROSITE" id="PS51421">
    <property type="entry name" value="RAS"/>
    <property type="match status" value="1"/>
</dbReference>
<dbReference type="SMART" id="SM00173">
    <property type="entry name" value="RAS"/>
    <property type="match status" value="1"/>
</dbReference>
<dbReference type="AlphaFoldDB" id="A0A068Y1L8"/>
<dbReference type="InterPro" id="IPR027417">
    <property type="entry name" value="P-loop_NTPase"/>
</dbReference>
<evidence type="ECO:0000256" key="2">
    <source>
        <dbReference type="ARBA" id="ARBA00023134"/>
    </source>
</evidence>
<dbReference type="eggNOG" id="KOG0080">
    <property type="taxonomic scope" value="Eukaryota"/>
</dbReference>
<dbReference type="SMART" id="SM00175">
    <property type="entry name" value="RAB"/>
    <property type="match status" value="1"/>
</dbReference>
<proteinExistence type="predicted"/>
<dbReference type="Gene3D" id="3.40.50.300">
    <property type="entry name" value="P-loop containing nucleotide triphosphate hydrolases"/>
    <property type="match status" value="1"/>
</dbReference>
<evidence type="ECO:0000256" key="1">
    <source>
        <dbReference type="ARBA" id="ARBA00022741"/>
    </source>
</evidence>